<dbReference type="WBParaSite" id="PSU_v2.g14647.t1">
    <property type="protein sequence ID" value="PSU_v2.g14647.t1"/>
    <property type="gene ID" value="PSU_v2.g14647"/>
</dbReference>
<evidence type="ECO:0000313" key="2">
    <source>
        <dbReference type="WBParaSite" id="PSU_v2.g14647.t1"/>
    </source>
</evidence>
<protein>
    <submittedName>
        <fullName evidence="2">Uncharacterized protein</fullName>
    </submittedName>
</protein>
<organism evidence="1 2">
    <name type="scientific">Panagrolaimus superbus</name>
    <dbReference type="NCBI Taxonomy" id="310955"/>
    <lineage>
        <taxon>Eukaryota</taxon>
        <taxon>Metazoa</taxon>
        <taxon>Ecdysozoa</taxon>
        <taxon>Nematoda</taxon>
        <taxon>Chromadorea</taxon>
        <taxon>Rhabditida</taxon>
        <taxon>Tylenchina</taxon>
        <taxon>Panagrolaimomorpha</taxon>
        <taxon>Panagrolaimoidea</taxon>
        <taxon>Panagrolaimidae</taxon>
        <taxon>Panagrolaimus</taxon>
    </lineage>
</organism>
<dbReference type="Proteomes" id="UP000887577">
    <property type="component" value="Unplaced"/>
</dbReference>
<accession>A0A914Y7C5</accession>
<sequence length="377" mass="43278">MPSLNKDILLEILESIVQNNLNESNKLQMEMYKFSLIGKENLSILMEFLEKATECNIDKDCYIAKIRQNTLLISPSSLYLLSMMKKIGQNIESLTIQGEPDNTKPIIDAICEVKKLKELDLEDSLGIFAFHRVIKECSTSLKKITACVNADIPEIGAVDGLHLDELLIETDLNNNFNTFLNENSCKTNSLSFDLYQFLPTSSFNWDHLIHSFSGVKNPVLNHVKEFKLLLEIDEYAEAIQLTEFIKNIAETFPNIELFHFEKNIPTQLYYGTNPLKYYNAWYDQFTATTHHFKTKILWNISQKCQSLEVTKQNILSQTPKFKVIKEDDRQITLLCCEQLSNLKDLTFQIHLTSTSSSSRTNENSILAEMNSFNGVDI</sequence>
<name>A0A914Y7C5_9BILA</name>
<reference evidence="2" key="1">
    <citation type="submission" date="2022-11" db="UniProtKB">
        <authorList>
            <consortium name="WormBaseParasite"/>
        </authorList>
    </citation>
    <scope>IDENTIFICATION</scope>
</reference>
<proteinExistence type="predicted"/>
<evidence type="ECO:0000313" key="1">
    <source>
        <dbReference type="Proteomes" id="UP000887577"/>
    </source>
</evidence>
<dbReference type="AlphaFoldDB" id="A0A914Y7C5"/>
<keyword evidence="1" id="KW-1185">Reference proteome</keyword>